<dbReference type="Proteomes" id="UP000661691">
    <property type="component" value="Unassembled WGS sequence"/>
</dbReference>
<dbReference type="Gene3D" id="3.20.20.70">
    <property type="entry name" value="Aldolase class I"/>
    <property type="match status" value="1"/>
</dbReference>
<feature type="site" description="Part of a proton relay during catalysis" evidence="12">
    <location>
        <position position="45"/>
    </location>
</feature>
<dbReference type="CDD" id="cd00950">
    <property type="entry name" value="DHDPS"/>
    <property type="match status" value="1"/>
</dbReference>
<dbReference type="PANTHER" id="PTHR12128">
    <property type="entry name" value="DIHYDRODIPICOLINATE SYNTHASE"/>
    <property type="match status" value="1"/>
</dbReference>
<comment type="subcellular location">
    <subcellularLocation>
        <location evidence="12">Cytoplasm</location>
    </subcellularLocation>
</comment>
<evidence type="ECO:0000256" key="11">
    <source>
        <dbReference type="ARBA" id="ARBA00047836"/>
    </source>
</evidence>
<feature type="site" description="Part of a proton relay during catalysis" evidence="12">
    <location>
        <position position="108"/>
    </location>
</feature>
<dbReference type="InterPro" id="IPR005263">
    <property type="entry name" value="DapA"/>
</dbReference>
<dbReference type="PROSITE" id="PS00666">
    <property type="entry name" value="DHDPS_2"/>
    <property type="match status" value="1"/>
</dbReference>
<evidence type="ECO:0000256" key="13">
    <source>
        <dbReference type="PIRNR" id="PIRNR001365"/>
    </source>
</evidence>
<dbReference type="SUPFAM" id="SSF51569">
    <property type="entry name" value="Aldolase"/>
    <property type="match status" value="1"/>
</dbReference>
<accession>A0A926NHL9</accession>
<protein>
    <recommendedName>
        <fullName evidence="4 12">4-hydroxy-tetrahydrodipicolinate synthase</fullName>
        <shortName evidence="12">HTPA synthase</shortName>
        <ecNumber evidence="4 12">4.3.3.7</ecNumber>
    </recommendedName>
</protein>
<keyword evidence="5 12" id="KW-0963">Cytoplasm</keyword>
<keyword evidence="8 12" id="KW-0457">Lysine biosynthesis</keyword>
<evidence type="ECO:0000256" key="12">
    <source>
        <dbReference type="HAMAP-Rule" id="MF_00418"/>
    </source>
</evidence>
<evidence type="ECO:0000313" key="16">
    <source>
        <dbReference type="EMBL" id="MBD1373488.1"/>
    </source>
</evidence>
<feature type="active site" description="Proton donor/acceptor" evidence="12 14">
    <location>
        <position position="134"/>
    </location>
</feature>
<dbReference type="InterPro" id="IPR013785">
    <property type="entry name" value="Aldolase_TIM"/>
</dbReference>
<evidence type="ECO:0000256" key="8">
    <source>
        <dbReference type="ARBA" id="ARBA00023154"/>
    </source>
</evidence>
<evidence type="ECO:0000256" key="2">
    <source>
        <dbReference type="ARBA" id="ARBA00005120"/>
    </source>
</evidence>
<keyword evidence="17" id="KW-1185">Reference proteome</keyword>
<name>A0A926NHL9_9BACL</name>
<evidence type="ECO:0000256" key="5">
    <source>
        <dbReference type="ARBA" id="ARBA00022490"/>
    </source>
</evidence>
<dbReference type="PRINTS" id="PR00146">
    <property type="entry name" value="DHPICSNTHASE"/>
</dbReference>
<evidence type="ECO:0000256" key="1">
    <source>
        <dbReference type="ARBA" id="ARBA00003294"/>
    </source>
</evidence>
<dbReference type="AlphaFoldDB" id="A0A926NHL9"/>
<dbReference type="GO" id="GO:0009089">
    <property type="term" value="P:lysine biosynthetic process via diaminopimelate"/>
    <property type="evidence" value="ECO:0007669"/>
    <property type="project" value="UniProtKB-UniRule"/>
</dbReference>
<comment type="subunit">
    <text evidence="12">Homotetramer; dimer of dimers.</text>
</comment>
<dbReference type="InterPro" id="IPR020625">
    <property type="entry name" value="Schiff_base-form_aldolases_AS"/>
</dbReference>
<dbReference type="InterPro" id="IPR002220">
    <property type="entry name" value="DapA-like"/>
</dbReference>
<evidence type="ECO:0000256" key="3">
    <source>
        <dbReference type="ARBA" id="ARBA00007592"/>
    </source>
</evidence>
<comment type="caution">
    <text evidence="16">The sequence shown here is derived from an EMBL/GenBank/DDBJ whole genome shotgun (WGS) entry which is preliminary data.</text>
</comment>
<dbReference type="SMART" id="SM01130">
    <property type="entry name" value="DHDPS"/>
    <property type="match status" value="1"/>
</dbReference>
<gene>
    <name evidence="12 16" type="primary">dapA</name>
    <name evidence="16" type="ORF">IC620_14130</name>
</gene>
<evidence type="ECO:0000313" key="17">
    <source>
        <dbReference type="Proteomes" id="UP000661691"/>
    </source>
</evidence>
<dbReference type="GO" id="GO:0019877">
    <property type="term" value="P:diaminopimelate biosynthetic process"/>
    <property type="evidence" value="ECO:0007669"/>
    <property type="project" value="UniProtKB-UniRule"/>
</dbReference>
<keyword evidence="6 12" id="KW-0028">Amino-acid biosynthesis</keyword>
<reference evidence="16" key="1">
    <citation type="submission" date="2020-09" db="EMBL/GenBank/DDBJ databases">
        <title>A novel bacterium of genus Hazenella, isolated from South China Sea.</title>
        <authorList>
            <person name="Huang H."/>
            <person name="Mo K."/>
            <person name="Hu Y."/>
        </authorList>
    </citation>
    <scope>NUCLEOTIDE SEQUENCE</scope>
    <source>
        <strain evidence="16">IB182357</strain>
    </source>
</reference>
<dbReference type="EC" id="4.3.3.7" evidence="4 12"/>
<feature type="active site" description="Schiff-base intermediate with substrate" evidence="12 14">
    <location>
        <position position="162"/>
    </location>
</feature>
<dbReference type="HAMAP" id="MF_00418">
    <property type="entry name" value="DapA"/>
    <property type="match status" value="1"/>
</dbReference>
<comment type="pathway">
    <text evidence="2 12">Amino-acid biosynthesis; L-lysine biosynthesis via DAP pathway; (S)-tetrahydrodipicolinate from L-aspartate: step 3/4.</text>
</comment>
<evidence type="ECO:0000256" key="7">
    <source>
        <dbReference type="ARBA" id="ARBA00022915"/>
    </source>
</evidence>
<evidence type="ECO:0000256" key="15">
    <source>
        <dbReference type="PIRSR" id="PIRSR001365-2"/>
    </source>
</evidence>
<feature type="binding site" evidence="12 15">
    <location>
        <position position="46"/>
    </location>
    <ligand>
        <name>pyruvate</name>
        <dbReference type="ChEBI" id="CHEBI:15361"/>
    </ligand>
</feature>
<comment type="function">
    <text evidence="1 12">Catalyzes the condensation of (S)-aspartate-beta-semialdehyde [(S)-ASA] and pyruvate to 4-hydroxy-tetrahydrodipicolinate (HTPA).</text>
</comment>
<dbReference type="Pfam" id="PF00701">
    <property type="entry name" value="DHDPS"/>
    <property type="match status" value="1"/>
</dbReference>
<keyword evidence="7 12" id="KW-0220">Diaminopimelate biosynthesis</keyword>
<evidence type="ECO:0000256" key="14">
    <source>
        <dbReference type="PIRSR" id="PIRSR001365-1"/>
    </source>
</evidence>
<comment type="catalytic activity">
    <reaction evidence="11 12">
        <text>L-aspartate 4-semialdehyde + pyruvate = (2S,4S)-4-hydroxy-2,3,4,5-tetrahydrodipicolinate + H2O + H(+)</text>
        <dbReference type="Rhea" id="RHEA:34171"/>
        <dbReference type="ChEBI" id="CHEBI:15361"/>
        <dbReference type="ChEBI" id="CHEBI:15377"/>
        <dbReference type="ChEBI" id="CHEBI:15378"/>
        <dbReference type="ChEBI" id="CHEBI:67139"/>
        <dbReference type="ChEBI" id="CHEBI:537519"/>
        <dbReference type="EC" id="4.3.3.7"/>
    </reaction>
</comment>
<evidence type="ECO:0000256" key="9">
    <source>
        <dbReference type="ARBA" id="ARBA00023239"/>
    </source>
</evidence>
<evidence type="ECO:0000256" key="6">
    <source>
        <dbReference type="ARBA" id="ARBA00022605"/>
    </source>
</evidence>
<evidence type="ECO:0000256" key="4">
    <source>
        <dbReference type="ARBA" id="ARBA00012086"/>
    </source>
</evidence>
<dbReference type="GO" id="GO:0008840">
    <property type="term" value="F:4-hydroxy-tetrahydrodipicolinate synthase activity"/>
    <property type="evidence" value="ECO:0007669"/>
    <property type="project" value="UniProtKB-UniRule"/>
</dbReference>
<dbReference type="GO" id="GO:0005829">
    <property type="term" value="C:cytosol"/>
    <property type="evidence" value="ECO:0007669"/>
    <property type="project" value="TreeGrafter"/>
</dbReference>
<dbReference type="RefSeq" id="WP_191142556.1">
    <property type="nucleotide sequence ID" value="NZ_JACXAH010000026.1"/>
</dbReference>
<proteinExistence type="inferred from homology"/>
<comment type="similarity">
    <text evidence="3 12 13">Belongs to the DapA family.</text>
</comment>
<sequence length="290" mass="31466">MQFGRLATALYTPFTKSLDIDWNSLERTIEHLIQTGTDTIVVSGTTAESPTLSLEEKLKLFQFVVKQAQDRVQVIAGTGSNDTAQTIEVTKLAAETGVDGIMLVTPYYNKPSQAALYQHFKSIATHTTLPIMIYNVPGRTAVNMTATTMVQIAQIENVVAIKEASGDIEQITQLIKELPSSVVVYSGDDAVTLPILSLGGVGVVSVASHLVGSEIKEMIDAFITGDVNKAKTINQKLFPVFTGLFMTSSPVPLKYAMSEQGFCEPYVRPPLVEMSESEKKSATEWLGTLV</sequence>
<organism evidence="16 17">
    <name type="scientific">Polycladospora coralii</name>
    <dbReference type="NCBI Taxonomy" id="2771432"/>
    <lineage>
        <taxon>Bacteria</taxon>
        <taxon>Bacillati</taxon>
        <taxon>Bacillota</taxon>
        <taxon>Bacilli</taxon>
        <taxon>Bacillales</taxon>
        <taxon>Thermoactinomycetaceae</taxon>
        <taxon>Polycladospora</taxon>
    </lineage>
</organism>
<evidence type="ECO:0000256" key="10">
    <source>
        <dbReference type="ARBA" id="ARBA00023270"/>
    </source>
</evidence>
<dbReference type="EMBL" id="JACXAH010000026">
    <property type="protein sequence ID" value="MBD1373488.1"/>
    <property type="molecule type" value="Genomic_DNA"/>
</dbReference>
<dbReference type="PIRSF" id="PIRSF001365">
    <property type="entry name" value="DHDPS"/>
    <property type="match status" value="1"/>
</dbReference>
<feature type="binding site" evidence="12 15">
    <location>
        <position position="204"/>
    </location>
    <ligand>
        <name>pyruvate</name>
        <dbReference type="ChEBI" id="CHEBI:15361"/>
    </ligand>
</feature>
<keyword evidence="9 12" id="KW-0456">Lyase</keyword>
<dbReference type="PANTHER" id="PTHR12128:SF66">
    <property type="entry name" value="4-HYDROXY-2-OXOGLUTARATE ALDOLASE, MITOCHONDRIAL"/>
    <property type="match status" value="1"/>
</dbReference>
<comment type="caution">
    <text evidence="12">Was originally thought to be a dihydrodipicolinate synthase (DHDPS), catalyzing the condensation of (S)-aspartate-beta-semialdehyde [(S)-ASA] and pyruvate to dihydrodipicolinate (DHDP). However, it was shown in E.coli that the product of the enzymatic reaction is not dihydrodipicolinate but in fact (4S)-4-hydroxy-2,3,4,5-tetrahydro-(2S)-dipicolinic acid (HTPA), and that the consecutive dehydration reaction leading to DHDP is not spontaneous but catalyzed by DapB.</text>
</comment>
<keyword evidence="10 12" id="KW-0704">Schiff base</keyword>
<dbReference type="NCBIfam" id="TIGR00674">
    <property type="entry name" value="dapA"/>
    <property type="match status" value="1"/>
</dbReference>